<evidence type="ECO:0000256" key="1">
    <source>
        <dbReference type="SAM" id="MobiDB-lite"/>
    </source>
</evidence>
<name>A0A699ZNI5_HAELA</name>
<feature type="transmembrane region" description="Helical" evidence="2">
    <location>
        <begin position="78"/>
        <end position="99"/>
    </location>
</feature>
<dbReference type="AlphaFoldDB" id="A0A699ZNI5"/>
<accession>A0A699ZNI5</accession>
<protein>
    <submittedName>
        <fullName evidence="3">Uncharacterized protein</fullName>
    </submittedName>
</protein>
<reference evidence="3 4" key="1">
    <citation type="submission" date="2020-02" db="EMBL/GenBank/DDBJ databases">
        <title>Draft genome sequence of Haematococcus lacustris strain NIES-144.</title>
        <authorList>
            <person name="Morimoto D."/>
            <person name="Nakagawa S."/>
            <person name="Yoshida T."/>
            <person name="Sawayama S."/>
        </authorList>
    </citation>
    <scope>NUCLEOTIDE SEQUENCE [LARGE SCALE GENOMIC DNA]</scope>
    <source>
        <strain evidence="3 4">NIES-144</strain>
    </source>
</reference>
<keyword evidence="4" id="KW-1185">Reference proteome</keyword>
<sequence length="193" mass="20244">MQQLQQEQPVPSAVLPASPVHKLSATQRGVDQPGLGISWQGFMSGGLSGGASVSPLAPTTLGALQCHTGAYVHRTLQWLVGMVCLAGGTCLAAVVMWTLCNVQPHSFKVLQCLKCLKACPTVSQPQGRSVSHVLQCLKSQGLSNSLTVPRWTPTPGSGAMERGGVGVRKSADSNSARSPLERGPKNTRMLHLG</sequence>
<evidence type="ECO:0000313" key="3">
    <source>
        <dbReference type="EMBL" id="GFH17422.1"/>
    </source>
</evidence>
<evidence type="ECO:0000256" key="2">
    <source>
        <dbReference type="SAM" id="Phobius"/>
    </source>
</evidence>
<feature type="region of interest" description="Disordered" evidence="1">
    <location>
        <begin position="147"/>
        <end position="193"/>
    </location>
</feature>
<proteinExistence type="predicted"/>
<keyword evidence="2" id="KW-0812">Transmembrane</keyword>
<organism evidence="3 4">
    <name type="scientific">Haematococcus lacustris</name>
    <name type="common">Green alga</name>
    <name type="synonym">Haematococcus pluvialis</name>
    <dbReference type="NCBI Taxonomy" id="44745"/>
    <lineage>
        <taxon>Eukaryota</taxon>
        <taxon>Viridiplantae</taxon>
        <taxon>Chlorophyta</taxon>
        <taxon>core chlorophytes</taxon>
        <taxon>Chlorophyceae</taxon>
        <taxon>CS clade</taxon>
        <taxon>Chlamydomonadales</taxon>
        <taxon>Haematococcaceae</taxon>
        <taxon>Haematococcus</taxon>
    </lineage>
</organism>
<dbReference type="Proteomes" id="UP000485058">
    <property type="component" value="Unassembled WGS sequence"/>
</dbReference>
<keyword evidence="2" id="KW-1133">Transmembrane helix</keyword>
<comment type="caution">
    <text evidence="3">The sequence shown here is derived from an EMBL/GenBank/DDBJ whole genome shotgun (WGS) entry which is preliminary data.</text>
</comment>
<dbReference type="EMBL" id="BLLF01001145">
    <property type="protein sequence ID" value="GFH17422.1"/>
    <property type="molecule type" value="Genomic_DNA"/>
</dbReference>
<gene>
    <name evidence="3" type="ORF">HaLaN_14058</name>
</gene>
<keyword evidence="2" id="KW-0472">Membrane</keyword>
<evidence type="ECO:0000313" key="4">
    <source>
        <dbReference type="Proteomes" id="UP000485058"/>
    </source>
</evidence>